<name>A0A6I5ZTM1_9FIRM</name>
<sequence length="110" mass="11289">MPVLLMGNEAIARGALEAGIRVATSYPGTPASEIMTALMHFGPEAGVYTEWSVNEKVAVEIAAGAAYAGARALVSMKQMGLNVAADAVMSLAYIGVKGGLVLAVLTHENI</sequence>
<dbReference type="InterPro" id="IPR050722">
    <property type="entry name" value="Pyruvate:ferred/Flavod_OxRd"/>
</dbReference>
<dbReference type="EMBL" id="CP046244">
    <property type="protein sequence ID" value="QGP93019.1"/>
    <property type="molecule type" value="Genomic_DNA"/>
</dbReference>
<feature type="domain" description="Pyruvate flavodoxin/ferredoxin oxidoreductase pyrimidine binding" evidence="2">
    <location>
        <begin position="14"/>
        <end position="80"/>
    </location>
</feature>
<evidence type="ECO:0000313" key="4">
    <source>
        <dbReference type="Proteomes" id="UP000425916"/>
    </source>
</evidence>
<dbReference type="Proteomes" id="UP000425916">
    <property type="component" value="Chromosome"/>
</dbReference>
<evidence type="ECO:0000313" key="3">
    <source>
        <dbReference type="EMBL" id="QGP93019.1"/>
    </source>
</evidence>
<accession>A0A6I5ZTM1</accession>
<reference evidence="3 4" key="1">
    <citation type="submission" date="2019-11" db="EMBL/GenBank/DDBJ databases">
        <title>Genome sequence of Moorella glycerini DSM11254.</title>
        <authorList>
            <person name="Poehlein A."/>
            <person name="Boeer T."/>
            <person name="Daniel R."/>
        </authorList>
    </citation>
    <scope>NUCLEOTIDE SEQUENCE [LARGE SCALE GENOMIC DNA]</scope>
    <source>
        <strain evidence="3 4">DSM 11254</strain>
    </source>
</reference>
<dbReference type="SUPFAM" id="SSF52518">
    <property type="entry name" value="Thiamin diphosphate-binding fold (THDP-binding)"/>
    <property type="match status" value="1"/>
</dbReference>
<dbReference type="InterPro" id="IPR002880">
    <property type="entry name" value="Pyrv_Fd/Flavodoxin_OxRdtase_N"/>
</dbReference>
<keyword evidence="4" id="KW-1185">Reference proteome</keyword>
<gene>
    <name evidence="3" type="ORF">MGLY_24150</name>
</gene>
<evidence type="ECO:0000259" key="2">
    <source>
        <dbReference type="Pfam" id="PF01855"/>
    </source>
</evidence>
<evidence type="ECO:0000256" key="1">
    <source>
        <dbReference type="ARBA" id="ARBA00023002"/>
    </source>
</evidence>
<dbReference type="PANTHER" id="PTHR32154">
    <property type="entry name" value="PYRUVATE-FLAVODOXIN OXIDOREDUCTASE-RELATED"/>
    <property type="match status" value="1"/>
</dbReference>
<dbReference type="GO" id="GO:0006979">
    <property type="term" value="P:response to oxidative stress"/>
    <property type="evidence" value="ECO:0007669"/>
    <property type="project" value="TreeGrafter"/>
</dbReference>
<dbReference type="CDD" id="cd07034">
    <property type="entry name" value="TPP_PYR_PFOR_IOR-alpha_like"/>
    <property type="match status" value="1"/>
</dbReference>
<keyword evidence="1" id="KW-0560">Oxidoreductase</keyword>
<dbReference type="Gene3D" id="3.40.50.970">
    <property type="match status" value="1"/>
</dbReference>
<dbReference type="Pfam" id="PF01855">
    <property type="entry name" value="POR_N"/>
    <property type="match status" value="1"/>
</dbReference>
<dbReference type="PANTHER" id="PTHR32154:SF30">
    <property type="entry name" value="2-OXOACID OXIDOREDUCTASE (FERREDOXIN)"/>
    <property type="match status" value="1"/>
</dbReference>
<dbReference type="InterPro" id="IPR029061">
    <property type="entry name" value="THDP-binding"/>
</dbReference>
<proteinExistence type="predicted"/>
<organism evidence="3 4">
    <name type="scientific">Neomoorella glycerini</name>
    <dbReference type="NCBI Taxonomy" id="55779"/>
    <lineage>
        <taxon>Bacteria</taxon>
        <taxon>Bacillati</taxon>
        <taxon>Bacillota</taxon>
        <taxon>Clostridia</taxon>
        <taxon>Neomoorellales</taxon>
        <taxon>Neomoorellaceae</taxon>
        <taxon>Neomoorella</taxon>
    </lineage>
</organism>
<dbReference type="AlphaFoldDB" id="A0A6I5ZTM1"/>
<protein>
    <recommendedName>
        <fullName evidence="2">Pyruvate flavodoxin/ferredoxin oxidoreductase pyrimidine binding domain-containing protein</fullName>
    </recommendedName>
</protein>
<dbReference type="GO" id="GO:0016491">
    <property type="term" value="F:oxidoreductase activity"/>
    <property type="evidence" value="ECO:0007669"/>
    <property type="project" value="UniProtKB-KW"/>
</dbReference>